<proteinExistence type="inferred from homology"/>
<evidence type="ECO:0000256" key="9">
    <source>
        <dbReference type="PIRNR" id="PIRNR000439"/>
    </source>
</evidence>
<feature type="transmembrane region" description="Helical" evidence="12">
    <location>
        <begin position="258"/>
        <end position="277"/>
    </location>
</feature>
<sequence length="458" mass="54197">MIKTTTTYKRKKDNNSNVNEKSNKIPQDEPIKIKPKLYSREYSLSKAYLDLPSTKNSVHKFIHSNRILIFTVLLLYILVDDKNHGIFKFSTHMTTLADIFVNPFQLVYDVIVINLIAEMVVVNCYLFHYKKISRNTLIVLYSVIQVWLVMYTFLFVFRRREFPIGTMLFLMMEMIITSWKTHSYFMVFNYHALLKVPVTEGFQELKIKNQSLLRYFGDYLLYMASPTLIYDQYSALRELEDQHSQTFTSRVISLLKELYVSLAIVAVLHYIHCEYIFPELFKNQPSIWSFLKILIPAEITFQLLYYLLYHCVFSLFADLTGFKDRLSFYDNYWEATNCKNILQGWSKPVHSWLYRHTLVDLKDRFKLKTSVLMFFTMVFSGIFHELIVSVITKNICVPWSTLNLVGCGICILLEGAFNLTNKKAYVLFIKCMLFVGHGLFYFAYYNFCFQDYDLPLQH</sequence>
<dbReference type="PANTHER" id="PTHR10408">
    <property type="entry name" value="STEROL O-ACYLTRANSFERASE"/>
    <property type="match status" value="1"/>
</dbReference>
<reference evidence="13 14" key="1">
    <citation type="submission" date="2015-12" db="EMBL/GenBank/DDBJ databases">
        <title>Dictyostelia acquired genes for synthesis and detection of signals that induce cell-type specialization by lateral gene transfer from prokaryotes.</title>
        <authorList>
            <person name="Gloeckner G."/>
            <person name="Schaap P."/>
        </authorList>
    </citation>
    <scope>NUCLEOTIDE SEQUENCE [LARGE SCALE GENOMIC DNA]</scope>
    <source>
        <strain evidence="13 14">TK</strain>
    </source>
</reference>
<keyword evidence="7 9" id="KW-0472">Membrane</keyword>
<evidence type="ECO:0000256" key="8">
    <source>
        <dbReference type="ARBA" id="ARBA00023315"/>
    </source>
</evidence>
<evidence type="ECO:0000256" key="10">
    <source>
        <dbReference type="PIRSR" id="PIRSR000439-1"/>
    </source>
</evidence>
<dbReference type="InterPro" id="IPR014371">
    <property type="entry name" value="Oat_ACAT_DAG_ARE"/>
</dbReference>
<protein>
    <recommendedName>
        <fullName evidence="9">O-acyltransferase</fullName>
    </recommendedName>
</protein>
<dbReference type="OrthoDB" id="10039049at2759"/>
<dbReference type="GO" id="GO:0005789">
    <property type="term" value="C:endoplasmic reticulum membrane"/>
    <property type="evidence" value="ECO:0007669"/>
    <property type="project" value="UniProtKB-SubCell"/>
</dbReference>
<feature type="transmembrane region" description="Helical" evidence="12">
    <location>
        <begin position="397"/>
        <end position="417"/>
    </location>
</feature>
<keyword evidence="8 9" id="KW-0012">Acyltransferase</keyword>
<feature type="region of interest" description="Disordered" evidence="11">
    <location>
        <begin position="1"/>
        <end position="25"/>
    </location>
</feature>
<dbReference type="PIRSF" id="PIRSF000439">
    <property type="entry name" value="Oat_ACAT_DAG_ARE"/>
    <property type="match status" value="1"/>
</dbReference>
<feature type="transmembrane region" description="Helical" evidence="12">
    <location>
        <begin position="61"/>
        <end position="79"/>
    </location>
</feature>
<evidence type="ECO:0000256" key="2">
    <source>
        <dbReference type="ARBA" id="ARBA00009010"/>
    </source>
</evidence>
<dbReference type="Pfam" id="PF03062">
    <property type="entry name" value="MBOAT"/>
    <property type="match status" value="1"/>
</dbReference>
<keyword evidence="6 12" id="KW-1133">Transmembrane helix</keyword>
<feature type="transmembrane region" description="Helical" evidence="12">
    <location>
        <begin position="106"/>
        <end position="126"/>
    </location>
</feature>
<dbReference type="STRING" id="361077.A0A152A0H8"/>
<name>A0A152A0H8_TIELA</name>
<comment type="subcellular location">
    <subcellularLocation>
        <location evidence="1 9">Endoplasmic reticulum membrane</location>
        <topology evidence="1 9">Multi-pass membrane protein</topology>
    </subcellularLocation>
</comment>
<dbReference type="InParanoid" id="A0A152A0H8"/>
<feature type="transmembrane region" description="Helical" evidence="12">
    <location>
        <begin position="138"/>
        <end position="156"/>
    </location>
</feature>
<keyword evidence="3 9" id="KW-0808">Transferase</keyword>
<feature type="transmembrane region" description="Helical" evidence="12">
    <location>
        <begin position="297"/>
        <end position="317"/>
    </location>
</feature>
<dbReference type="OMA" id="QYYLLYH"/>
<keyword evidence="5 9" id="KW-0256">Endoplasmic reticulum</keyword>
<evidence type="ECO:0000256" key="5">
    <source>
        <dbReference type="ARBA" id="ARBA00022824"/>
    </source>
</evidence>
<feature type="transmembrane region" description="Helical" evidence="12">
    <location>
        <begin position="424"/>
        <end position="444"/>
    </location>
</feature>
<feature type="active site" evidence="10">
    <location>
        <position position="384"/>
    </location>
</feature>
<dbReference type="InterPro" id="IPR004299">
    <property type="entry name" value="MBOAT_fam"/>
</dbReference>
<evidence type="ECO:0000256" key="7">
    <source>
        <dbReference type="ARBA" id="ARBA00023136"/>
    </source>
</evidence>
<comment type="caution">
    <text evidence="13">The sequence shown here is derived from an EMBL/GenBank/DDBJ whole genome shotgun (WGS) entry which is preliminary data.</text>
</comment>
<comment type="similarity">
    <text evidence="2 9">Belongs to the membrane-bound acyltransferase family. Sterol o-acyltransferase subfamily.</text>
</comment>
<dbReference type="FunCoup" id="A0A152A0H8">
    <property type="interactions" value="1"/>
</dbReference>
<feature type="transmembrane region" description="Helical" evidence="12">
    <location>
        <begin position="162"/>
        <end position="179"/>
    </location>
</feature>
<keyword evidence="4 12" id="KW-0812">Transmembrane</keyword>
<evidence type="ECO:0000313" key="13">
    <source>
        <dbReference type="EMBL" id="KYQ99708.1"/>
    </source>
</evidence>
<dbReference type="GO" id="GO:0008374">
    <property type="term" value="F:O-acyltransferase activity"/>
    <property type="evidence" value="ECO:0007669"/>
    <property type="project" value="InterPro"/>
</dbReference>
<keyword evidence="14" id="KW-1185">Reference proteome</keyword>
<evidence type="ECO:0000256" key="4">
    <source>
        <dbReference type="ARBA" id="ARBA00022692"/>
    </source>
</evidence>
<evidence type="ECO:0000256" key="12">
    <source>
        <dbReference type="SAM" id="Phobius"/>
    </source>
</evidence>
<feature type="transmembrane region" description="Helical" evidence="12">
    <location>
        <begin position="371"/>
        <end position="391"/>
    </location>
</feature>
<accession>A0A152A0H8</accession>
<organism evidence="13 14">
    <name type="scientific">Tieghemostelium lacteum</name>
    <name type="common">Slime mold</name>
    <name type="synonym">Dictyostelium lacteum</name>
    <dbReference type="NCBI Taxonomy" id="361077"/>
    <lineage>
        <taxon>Eukaryota</taxon>
        <taxon>Amoebozoa</taxon>
        <taxon>Evosea</taxon>
        <taxon>Eumycetozoa</taxon>
        <taxon>Dictyostelia</taxon>
        <taxon>Dictyosteliales</taxon>
        <taxon>Raperosteliaceae</taxon>
        <taxon>Tieghemostelium</taxon>
    </lineage>
</organism>
<evidence type="ECO:0000256" key="1">
    <source>
        <dbReference type="ARBA" id="ARBA00004477"/>
    </source>
</evidence>
<dbReference type="EMBL" id="LODT01000020">
    <property type="protein sequence ID" value="KYQ99708.1"/>
    <property type="molecule type" value="Genomic_DNA"/>
</dbReference>
<dbReference type="AlphaFoldDB" id="A0A152A0H8"/>
<gene>
    <name evidence="13" type="ORF">DLAC_03648</name>
</gene>
<evidence type="ECO:0000313" key="14">
    <source>
        <dbReference type="Proteomes" id="UP000076078"/>
    </source>
</evidence>
<dbReference type="PANTHER" id="PTHR10408:SF8">
    <property type="entry name" value="O-ACYLTRANSFERASE"/>
    <property type="match status" value="1"/>
</dbReference>
<evidence type="ECO:0000256" key="3">
    <source>
        <dbReference type="ARBA" id="ARBA00022679"/>
    </source>
</evidence>
<evidence type="ECO:0000256" key="6">
    <source>
        <dbReference type="ARBA" id="ARBA00022989"/>
    </source>
</evidence>
<dbReference type="Proteomes" id="UP000076078">
    <property type="component" value="Unassembled WGS sequence"/>
</dbReference>
<evidence type="ECO:0000256" key="11">
    <source>
        <dbReference type="SAM" id="MobiDB-lite"/>
    </source>
</evidence>